<evidence type="ECO:0000313" key="2">
    <source>
        <dbReference type="EMBL" id="TRX76717.1"/>
    </source>
</evidence>
<evidence type="ECO:0000313" key="3">
    <source>
        <dbReference type="Proteomes" id="UP000315235"/>
    </source>
</evidence>
<dbReference type="EMBL" id="VJOY01000001">
    <property type="protein sequence ID" value="TRX76709.1"/>
    <property type="molecule type" value="Genomic_DNA"/>
</dbReference>
<gene>
    <name evidence="1" type="ORF">FM069_01425</name>
    <name evidence="2" type="ORF">FM069_01470</name>
</gene>
<dbReference type="Proteomes" id="UP000315235">
    <property type="component" value="Unassembled WGS sequence"/>
</dbReference>
<keyword evidence="3" id="KW-1185">Reference proteome</keyword>
<name>A0A553H4N4_9PSED</name>
<organism evidence="1 3">
    <name type="scientific">Pseudomonas mangiferae</name>
    <dbReference type="NCBI Taxonomy" id="2593654"/>
    <lineage>
        <taxon>Bacteria</taxon>
        <taxon>Pseudomonadati</taxon>
        <taxon>Pseudomonadota</taxon>
        <taxon>Gammaproteobacteria</taxon>
        <taxon>Pseudomonadales</taxon>
        <taxon>Pseudomonadaceae</taxon>
        <taxon>Pseudomonas</taxon>
    </lineage>
</organism>
<comment type="caution">
    <text evidence="1">The sequence shown here is derived from an EMBL/GenBank/DDBJ whole genome shotgun (WGS) entry which is preliminary data.</text>
</comment>
<evidence type="ECO:0000313" key="1">
    <source>
        <dbReference type="EMBL" id="TRX76709.1"/>
    </source>
</evidence>
<dbReference type="AlphaFoldDB" id="A0A553H4N4"/>
<dbReference type="RefSeq" id="WP_143486402.1">
    <property type="nucleotide sequence ID" value="NZ_VJOY01000001.1"/>
</dbReference>
<accession>A0A553H4N4</accession>
<dbReference type="EMBL" id="VJOY01000001">
    <property type="protein sequence ID" value="TRX76717.1"/>
    <property type="molecule type" value="Genomic_DNA"/>
</dbReference>
<protein>
    <submittedName>
        <fullName evidence="1">Uncharacterized protein</fullName>
    </submittedName>
</protein>
<proteinExistence type="predicted"/>
<reference evidence="1 3" key="1">
    <citation type="submission" date="2019-07" db="EMBL/GenBank/DDBJ databases">
        <title>Pseudomonas mangiferae sp. nov., isolated from bark of mango tree in Thailand.</title>
        <authorList>
            <person name="Srisuk N."/>
            <person name="Anurat P."/>
        </authorList>
    </citation>
    <scope>NUCLEOTIDE SEQUENCE [LARGE SCALE GENOMIC DNA]</scope>
    <source>
        <strain evidence="1 3">DMKU_BBB3-04</strain>
    </source>
</reference>
<sequence length="90" mass="9756">MTLIKFEVSEQEADALKIQYGQRVASKAFAMAAADAPQLSALVRGLRRDLADRDHEIAALRQTLERARSAAALLLEACGQGDLFEGGRRG</sequence>